<sequence length="393" mass="44175">MTMTTKFKILIPRKNKNDIASDSAEFQRIAELVDFQYYELTNSEDFKKFLLSSNIDALWITEEMFVYLEAPSTYLDYFPKSLKLILVPWVGTDFYDAKLLKEKYGISLCNGGPVASENVSDLAVFLTLSCFRLTSFWEHSFRFVHRGSIQECRGYIGGTHHDTIPGFALVEGNDDLHKTVSAQQKFPKKPENDKFLNLAKDYKIAGKVMESPTDKNALIVGFGSIGQAIGKKLHTTFNMNISYTKRNGPIPESVLGYKANYIPSMDDEAFWRDADLIVLALPGTPDTEDIIDKTTLEKCKDGVRIVNVGRGSCINEDDLLDALDSGKVMSAGLDVYKNESDVVDSRFFERWDITLLPHIGSTVIEILQRQTAATLENIEGFFLKGTGTKYPVN</sequence>
<proteinExistence type="predicted"/>
<dbReference type="Proteomes" id="UP000000598">
    <property type="component" value="Chromosome F"/>
</dbReference>
<accession>Q6CLS4</accession>
<evidence type="ECO:0000313" key="3">
    <source>
        <dbReference type="EMBL" id="CAG97822.1"/>
    </source>
</evidence>
<evidence type="ECO:0000256" key="1">
    <source>
        <dbReference type="ARBA" id="ARBA00023002"/>
    </source>
</evidence>
<dbReference type="InParanoid" id="Q6CLS4"/>
<dbReference type="PANTHER" id="PTHR10996:SF279">
    <property type="entry name" value="2-HYDROXYACID DEHYDROGENASE YPL113C-RELATED"/>
    <property type="match status" value="1"/>
</dbReference>
<dbReference type="RefSeq" id="XP_455115.1">
    <property type="nucleotide sequence ID" value="XM_455115.1"/>
</dbReference>
<evidence type="ECO:0000259" key="2">
    <source>
        <dbReference type="Pfam" id="PF02826"/>
    </source>
</evidence>
<dbReference type="InterPro" id="IPR036291">
    <property type="entry name" value="NAD(P)-bd_dom_sf"/>
</dbReference>
<dbReference type="InterPro" id="IPR050223">
    <property type="entry name" value="D-isomer_2-hydroxyacid_DH"/>
</dbReference>
<feature type="domain" description="D-isomer specific 2-hydroxyacid dehydrogenase NAD-binding" evidence="2">
    <location>
        <begin position="209"/>
        <end position="360"/>
    </location>
</feature>
<dbReference type="GO" id="GO:0005829">
    <property type="term" value="C:cytosol"/>
    <property type="evidence" value="ECO:0007669"/>
    <property type="project" value="TreeGrafter"/>
</dbReference>
<reference evidence="3 4" key="1">
    <citation type="journal article" date="2004" name="Nature">
        <title>Genome evolution in yeasts.</title>
        <authorList>
            <consortium name="Genolevures"/>
            <person name="Dujon B."/>
            <person name="Sherman D."/>
            <person name="Fischer G."/>
            <person name="Durrens P."/>
            <person name="Casaregola S."/>
            <person name="Lafontaine I."/>
            <person name="de Montigny J."/>
            <person name="Marck C."/>
            <person name="Neuveglise C."/>
            <person name="Talla E."/>
            <person name="Goffard N."/>
            <person name="Frangeul L."/>
            <person name="Aigle M."/>
            <person name="Anthouard V."/>
            <person name="Babour A."/>
            <person name="Barbe V."/>
            <person name="Barnay S."/>
            <person name="Blanchin S."/>
            <person name="Beckerich J.M."/>
            <person name="Beyne E."/>
            <person name="Bleykasten C."/>
            <person name="Boisrame A."/>
            <person name="Boyer J."/>
            <person name="Cattolico L."/>
            <person name="Confanioleri F."/>
            <person name="de Daruvar A."/>
            <person name="Despons L."/>
            <person name="Fabre E."/>
            <person name="Fairhead C."/>
            <person name="Ferry-Dumazet H."/>
            <person name="Groppi A."/>
            <person name="Hantraye F."/>
            <person name="Hennequin C."/>
            <person name="Jauniaux N."/>
            <person name="Joyet P."/>
            <person name="Kachouri R."/>
            <person name="Kerrest A."/>
            <person name="Koszul R."/>
            <person name="Lemaire M."/>
            <person name="Lesur I."/>
            <person name="Ma L."/>
            <person name="Muller H."/>
            <person name="Nicaud J.M."/>
            <person name="Nikolski M."/>
            <person name="Oztas S."/>
            <person name="Ozier-Kalogeropoulos O."/>
            <person name="Pellenz S."/>
            <person name="Potier S."/>
            <person name="Richard G.F."/>
            <person name="Straub M.L."/>
            <person name="Suleau A."/>
            <person name="Swennene D."/>
            <person name="Tekaia F."/>
            <person name="Wesolowski-Louvel M."/>
            <person name="Westhof E."/>
            <person name="Wirth B."/>
            <person name="Zeniou-Meyer M."/>
            <person name="Zivanovic I."/>
            <person name="Bolotin-Fukuhara M."/>
            <person name="Thierry A."/>
            <person name="Bouchier C."/>
            <person name="Caudron B."/>
            <person name="Scarpelli C."/>
            <person name="Gaillardin C."/>
            <person name="Weissenbach J."/>
            <person name="Wincker P."/>
            <person name="Souciet J.L."/>
        </authorList>
    </citation>
    <scope>NUCLEOTIDE SEQUENCE [LARGE SCALE GENOMIC DNA]</scope>
    <source>
        <strain evidence="4">ATCC 8585 / CBS 2359 / DSM 70799 / NBRC 1267 / NRRL Y-1140 / WM37</strain>
    </source>
</reference>
<name>Q6CLS4_KLULA</name>
<dbReference type="OMA" id="RGSCIDE"/>
<dbReference type="AlphaFoldDB" id="Q6CLS4"/>
<dbReference type="Pfam" id="PF02826">
    <property type="entry name" value="2-Hacid_dh_C"/>
    <property type="match status" value="1"/>
</dbReference>
<organism evidence="3 4">
    <name type="scientific">Kluyveromyces lactis (strain ATCC 8585 / CBS 2359 / DSM 70799 / NBRC 1267 / NRRL Y-1140 / WM37)</name>
    <name type="common">Yeast</name>
    <name type="synonym">Candida sphaerica</name>
    <dbReference type="NCBI Taxonomy" id="284590"/>
    <lineage>
        <taxon>Eukaryota</taxon>
        <taxon>Fungi</taxon>
        <taxon>Dikarya</taxon>
        <taxon>Ascomycota</taxon>
        <taxon>Saccharomycotina</taxon>
        <taxon>Saccharomycetes</taxon>
        <taxon>Saccharomycetales</taxon>
        <taxon>Saccharomycetaceae</taxon>
        <taxon>Kluyveromyces</taxon>
    </lineage>
</organism>
<dbReference type="GO" id="GO:0030267">
    <property type="term" value="F:glyoxylate reductase (NADPH) activity"/>
    <property type="evidence" value="ECO:0007669"/>
    <property type="project" value="TreeGrafter"/>
</dbReference>
<dbReference type="GO" id="GO:0051287">
    <property type="term" value="F:NAD binding"/>
    <property type="evidence" value="ECO:0007669"/>
    <property type="project" value="InterPro"/>
</dbReference>
<evidence type="ECO:0000313" key="4">
    <source>
        <dbReference type="Proteomes" id="UP000000598"/>
    </source>
</evidence>
<dbReference type="KEGG" id="kla:KLLA0_F00792g"/>
<keyword evidence="4" id="KW-1185">Reference proteome</keyword>
<dbReference type="GeneID" id="2895830"/>
<dbReference type="SUPFAM" id="SSF52283">
    <property type="entry name" value="Formate/glycerate dehydrogenase catalytic domain-like"/>
    <property type="match status" value="1"/>
</dbReference>
<protein>
    <submittedName>
        <fullName evidence="3">KLLA0F00792p</fullName>
    </submittedName>
</protein>
<keyword evidence="1" id="KW-0560">Oxidoreductase</keyword>
<dbReference type="STRING" id="284590.Q6CLS4"/>
<dbReference type="eggNOG" id="KOG0069">
    <property type="taxonomic scope" value="Eukaryota"/>
</dbReference>
<gene>
    <name evidence="3" type="ORF">KLLA0_F00792g</name>
</gene>
<dbReference type="PANTHER" id="PTHR10996">
    <property type="entry name" value="2-HYDROXYACID DEHYDROGENASE-RELATED"/>
    <property type="match status" value="1"/>
</dbReference>
<dbReference type="InterPro" id="IPR006140">
    <property type="entry name" value="D-isomer_DH_NAD-bd"/>
</dbReference>
<dbReference type="FunCoup" id="Q6CLS4">
    <property type="interactions" value="51"/>
</dbReference>
<dbReference type="PaxDb" id="284590-Q6CLS4"/>
<dbReference type="SUPFAM" id="SSF51735">
    <property type="entry name" value="NAD(P)-binding Rossmann-fold domains"/>
    <property type="match status" value="1"/>
</dbReference>
<dbReference type="HOGENOM" id="CLU_019796_1_2_1"/>
<dbReference type="Gene3D" id="3.40.50.720">
    <property type="entry name" value="NAD(P)-binding Rossmann-like Domain"/>
    <property type="match status" value="2"/>
</dbReference>
<dbReference type="EMBL" id="CR382126">
    <property type="protein sequence ID" value="CAG97822.1"/>
    <property type="molecule type" value="Genomic_DNA"/>
</dbReference>
<dbReference type="GO" id="GO:0016618">
    <property type="term" value="F:hydroxypyruvate reductase [NAD(P)H] activity"/>
    <property type="evidence" value="ECO:0007669"/>
    <property type="project" value="TreeGrafter"/>
</dbReference>